<dbReference type="EMBL" id="LR796304">
    <property type="protein sequence ID" value="CAB4135693.1"/>
    <property type="molecule type" value="Genomic_DNA"/>
</dbReference>
<accession>A0A6J5LR53</accession>
<gene>
    <name evidence="1" type="ORF">UFOVP286_9</name>
</gene>
<sequence length="44" mass="5129">MNKKIIEVLAFSEQLIIEANNLLLLQKLFKALENQSKQNENENN</sequence>
<name>A0A6J5LR53_9CAUD</name>
<reference evidence="1" key="1">
    <citation type="submission" date="2020-04" db="EMBL/GenBank/DDBJ databases">
        <authorList>
            <person name="Chiriac C."/>
            <person name="Salcher M."/>
            <person name="Ghai R."/>
            <person name="Kavagutti S V."/>
        </authorList>
    </citation>
    <scope>NUCLEOTIDE SEQUENCE</scope>
</reference>
<organism evidence="1">
    <name type="scientific">uncultured Caudovirales phage</name>
    <dbReference type="NCBI Taxonomy" id="2100421"/>
    <lineage>
        <taxon>Viruses</taxon>
        <taxon>Duplodnaviria</taxon>
        <taxon>Heunggongvirae</taxon>
        <taxon>Uroviricota</taxon>
        <taxon>Caudoviricetes</taxon>
        <taxon>Peduoviridae</taxon>
        <taxon>Maltschvirus</taxon>
        <taxon>Maltschvirus maltsch</taxon>
    </lineage>
</organism>
<proteinExistence type="predicted"/>
<evidence type="ECO:0000313" key="1">
    <source>
        <dbReference type="EMBL" id="CAB4135693.1"/>
    </source>
</evidence>
<protein>
    <submittedName>
        <fullName evidence="1">Uncharacterized protein</fullName>
    </submittedName>
</protein>